<keyword evidence="3" id="KW-1133">Transmembrane helix</keyword>
<evidence type="ECO:0000313" key="4">
    <source>
        <dbReference type="EMBL" id="GAA1112028.1"/>
    </source>
</evidence>
<dbReference type="Proteomes" id="UP001501581">
    <property type="component" value="Unassembled WGS sequence"/>
</dbReference>
<dbReference type="Pfam" id="PF04977">
    <property type="entry name" value="DivIC"/>
    <property type="match status" value="1"/>
</dbReference>
<dbReference type="EMBL" id="BAAALG010000013">
    <property type="protein sequence ID" value="GAA1112028.1"/>
    <property type="molecule type" value="Genomic_DNA"/>
</dbReference>
<feature type="region of interest" description="Disordered" evidence="2">
    <location>
        <begin position="139"/>
        <end position="194"/>
    </location>
</feature>
<dbReference type="InterPro" id="IPR007060">
    <property type="entry name" value="FtsL/DivIC"/>
</dbReference>
<sequence length="194" mass="21217">MADRRGDRENGPRGSRRPAGPRGARPRAAAAAGRPASRGTTPAAPAASRPRPKLTGRAAILLVVLTVLAVSYASSMRAWLQQREHIADLRAQIDKSESEIAKLEREKRRLDDDAYVVQQARERFNYVFPGEKSYRVLDENGEPVDLAAPLPDAPDPEPEVPPAWWDTAWESVKLAGVPPTDDEGPADKLEAPDQ</sequence>
<keyword evidence="3" id="KW-0472">Membrane</keyword>
<evidence type="ECO:0000256" key="2">
    <source>
        <dbReference type="SAM" id="MobiDB-lite"/>
    </source>
</evidence>
<evidence type="ECO:0000256" key="3">
    <source>
        <dbReference type="SAM" id="Phobius"/>
    </source>
</evidence>
<keyword evidence="1" id="KW-0175">Coiled coil</keyword>
<dbReference type="RefSeq" id="WP_343996350.1">
    <property type="nucleotide sequence ID" value="NZ_BAAALG010000013.1"/>
</dbReference>
<gene>
    <name evidence="4" type="ORF">GCM10009668_36900</name>
</gene>
<evidence type="ECO:0000256" key="1">
    <source>
        <dbReference type="SAM" id="Coils"/>
    </source>
</evidence>
<keyword evidence="5" id="KW-1185">Reference proteome</keyword>
<proteinExistence type="predicted"/>
<organism evidence="4 5">
    <name type="scientific">Nocardioides dubius</name>
    <dbReference type="NCBI Taxonomy" id="317019"/>
    <lineage>
        <taxon>Bacteria</taxon>
        <taxon>Bacillati</taxon>
        <taxon>Actinomycetota</taxon>
        <taxon>Actinomycetes</taxon>
        <taxon>Propionibacteriales</taxon>
        <taxon>Nocardioidaceae</taxon>
        <taxon>Nocardioides</taxon>
    </lineage>
</organism>
<feature type="coiled-coil region" evidence="1">
    <location>
        <begin position="86"/>
        <end position="113"/>
    </location>
</feature>
<feature type="compositionally biased region" description="Basic and acidic residues" evidence="2">
    <location>
        <begin position="185"/>
        <end position="194"/>
    </location>
</feature>
<evidence type="ECO:0008006" key="6">
    <source>
        <dbReference type="Google" id="ProtNLM"/>
    </source>
</evidence>
<name>A0ABP4EJB0_9ACTN</name>
<accession>A0ABP4EJB0</accession>
<keyword evidence="3" id="KW-0812">Transmembrane</keyword>
<reference evidence="5" key="1">
    <citation type="journal article" date="2019" name="Int. J. Syst. Evol. Microbiol.">
        <title>The Global Catalogue of Microorganisms (GCM) 10K type strain sequencing project: providing services to taxonomists for standard genome sequencing and annotation.</title>
        <authorList>
            <consortium name="The Broad Institute Genomics Platform"/>
            <consortium name="The Broad Institute Genome Sequencing Center for Infectious Disease"/>
            <person name="Wu L."/>
            <person name="Ma J."/>
        </authorList>
    </citation>
    <scope>NUCLEOTIDE SEQUENCE [LARGE SCALE GENOMIC DNA]</scope>
    <source>
        <strain evidence="5">JCM 13008</strain>
    </source>
</reference>
<feature type="region of interest" description="Disordered" evidence="2">
    <location>
        <begin position="1"/>
        <end position="51"/>
    </location>
</feature>
<feature type="transmembrane region" description="Helical" evidence="3">
    <location>
        <begin position="58"/>
        <end position="80"/>
    </location>
</feature>
<feature type="compositionally biased region" description="Basic and acidic residues" evidence="2">
    <location>
        <begin position="1"/>
        <end position="11"/>
    </location>
</feature>
<evidence type="ECO:0000313" key="5">
    <source>
        <dbReference type="Proteomes" id="UP001501581"/>
    </source>
</evidence>
<feature type="compositionally biased region" description="Low complexity" evidence="2">
    <location>
        <begin position="17"/>
        <end position="49"/>
    </location>
</feature>
<protein>
    <recommendedName>
        <fullName evidence="6">Septum formation initiator family protein</fullName>
    </recommendedName>
</protein>
<comment type="caution">
    <text evidence="4">The sequence shown here is derived from an EMBL/GenBank/DDBJ whole genome shotgun (WGS) entry which is preliminary data.</text>
</comment>